<comment type="subcellular location">
    <subcellularLocation>
        <location evidence="1">Cell membrane</location>
        <topology evidence="1">Multi-pass membrane protein</topology>
    </subcellularLocation>
</comment>
<accession>A0A510HJE4</accession>
<dbReference type="GO" id="GO:0005886">
    <property type="term" value="C:plasma membrane"/>
    <property type="evidence" value="ECO:0007669"/>
    <property type="project" value="UniProtKB-SubCell"/>
</dbReference>
<keyword evidence="4 6" id="KW-1133">Transmembrane helix</keyword>
<evidence type="ECO:0000256" key="4">
    <source>
        <dbReference type="ARBA" id="ARBA00022989"/>
    </source>
</evidence>
<evidence type="ECO:0000256" key="5">
    <source>
        <dbReference type="ARBA" id="ARBA00023136"/>
    </source>
</evidence>
<name>A0A510HJE4_9ACTN</name>
<evidence type="ECO:0000256" key="6">
    <source>
        <dbReference type="SAM" id="Phobius"/>
    </source>
</evidence>
<dbReference type="EMBL" id="AP019791">
    <property type="protein sequence ID" value="BBL80121.1"/>
    <property type="molecule type" value="Genomic_DNA"/>
</dbReference>
<keyword evidence="3 6" id="KW-0812">Transmembrane</keyword>
<proteinExistence type="predicted"/>
<evidence type="ECO:0000256" key="3">
    <source>
        <dbReference type="ARBA" id="ARBA00022692"/>
    </source>
</evidence>
<keyword evidence="9" id="KW-1185">Reference proteome</keyword>
<evidence type="ECO:0000256" key="1">
    <source>
        <dbReference type="ARBA" id="ARBA00004651"/>
    </source>
</evidence>
<dbReference type="Proteomes" id="UP000318065">
    <property type="component" value="Chromosome"/>
</dbReference>
<protein>
    <recommendedName>
        <fullName evidence="7">ABC-2 type transporter transmembrane domain-containing protein</fullName>
    </recommendedName>
</protein>
<dbReference type="InterPro" id="IPR051449">
    <property type="entry name" value="ABC-2_transporter_component"/>
</dbReference>
<feature type="transmembrane region" description="Helical" evidence="6">
    <location>
        <begin position="275"/>
        <end position="300"/>
    </location>
</feature>
<evidence type="ECO:0000313" key="8">
    <source>
        <dbReference type="EMBL" id="BBL80121.1"/>
    </source>
</evidence>
<dbReference type="RefSeq" id="WP_143528154.1">
    <property type="nucleotide sequence ID" value="NZ_AP019791.1"/>
</dbReference>
<dbReference type="Pfam" id="PF12698">
    <property type="entry name" value="ABC2_membrane_3"/>
    <property type="match status" value="1"/>
</dbReference>
<evidence type="ECO:0000259" key="7">
    <source>
        <dbReference type="Pfam" id="PF12698"/>
    </source>
</evidence>
<keyword evidence="2" id="KW-1003">Cell membrane</keyword>
<evidence type="ECO:0000256" key="2">
    <source>
        <dbReference type="ARBA" id="ARBA00022475"/>
    </source>
</evidence>
<feature type="transmembrane region" description="Helical" evidence="6">
    <location>
        <begin position="364"/>
        <end position="383"/>
    </location>
</feature>
<organism evidence="8 9">
    <name type="scientific">Rubrobacter xylanophilus</name>
    <dbReference type="NCBI Taxonomy" id="49319"/>
    <lineage>
        <taxon>Bacteria</taxon>
        <taxon>Bacillati</taxon>
        <taxon>Actinomycetota</taxon>
        <taxon>Rubrobacteria</taxon>
        <taxon>Rubrobacterales</taxon>
        <taxon>Rubrobacteraceae</taxon>
        <taxon>Rubrobacter</taxon>
    </lineage>
</organism>
<dbReference type="InterPro" id="IPR013525">
    <property type="entry name" value="ABC2_TM"/>
</dbReference>
<keyword evidence="5 6" id="KW-0472">Membrane</keyword>
<feature type="transmembrane region" description="Helical" evidence="6">
    <location>
        <begin position="21"/>
        <end position="42"/>
    </location>
</feature>
<dbReference type="AlphaFoldDB" id="A0A510HJE4"/>
<evidence type="ECO:0000313" key="9">
    <source>
        <dbReference type="Proteomes" id="UP000318065"/>
    </source>
</evidence>
<dbReference type="GO" id="GO:0140359">
    <property type="term" value="F:ABC-type transporter activity"/>
    <property type="evidence" value="ECO:0007669"/>
    <property type="project" value="InterPro"/>
</dbReference>
<feature type="transmembrane region" description="Helical" evidence="6">
    <location>
        <begin position="228"/>
        <end position="255"/>
    </location>
</feature>
<reference evidence="8" key="1">
    <citation type="journal article" date="2019" name="Microbiol. Resour. Announc.">
        <title>Complete Genome Sequence of Rubrobacter xylanophilus Strain AA3-22, Isolated from Arima Onsen in Japan.</title>
        <authorList>
            <person name="Tomariguchi N."/>
            <person name="Miyazaki K."/>
        </authorList>
    </citation>
    <scope>NUCLEOTIDE SEQUENCE [LARGE SCALE GENOMIC DNA]</scope>
    <source>
        <strain evidence="8">AA3-22</strain>
    </source>
</reference>
<dbReference type="PANTHER" id="PTHR30294">
    <property type="entry name" value="MEMBRANE COMPONENT OF ABC TRANSPORTER YHHJ-RELATED"/>
    <property type="match status" value="1"/>
</dbReference>
<feature type="domain" description="ABC-2 type transporter transmembrane" evidence="7">
    <location>
        <begin position="20"/>
        <end position="383"/>
    </location>
</feature>
<dbReference type="OrthoDB" id="3268959at2"/>
<feature type="transmembrane region" description="Helical" evidence="6">
    <location>
        <begin position="309"/>
        <end position="328"/>
    </location>
</feature>
<feature type="transmembrane region" description="Helical" evidence="6">
    <location>
        <begin position="183"/>
        <end position="207"/>
    </location>
</feature>
<dbReference type="PANTHER" id="PTHR30294:SF29">
    <property type="entry name" value="MULTIDRUG ABC TRANSPORTER PERMEASE YBHS-RELATED"/>
    <property type="match status" value="1"/>
</dbReference>
<gene>
    <name evidence="8" type="primary">yhaP</name>
    <name evidence="8" type="ORF">RxyAA322_19750</name>
</gene>
<sequence>MRNVWLIARREYRQRVRARSFQIITALGFVLIVALAFAPAILDRIQSATGGSTVAVVDPDESLSPALRATLTDELPNGEPRTKIVAVGSREEAQSGIESGEYDGVLVPRGSGGEVSFVYRSPNPGEEAGRLREALGTMAVEQRLRDEGLSREEISAALAPADLQVVATGDAPSGAEYASRFGVVYAFGFVLYIALIMYGNMVAMGVIGEKSTRITEMMTASVRPTEQMTGRLLGVGLLSLTQFGAWAVAGVIMLLTDGLRGGEGLDLVTIPPRTFALFLLFFLLGFLLYASLFAGLGALLSRVEDAGPLMAPFSTLLIAGFILTIYAMNEPDGTLATLGSFVPFFTPMTMFARMELGAPALWQVALGIGLLAATTAATVWAAARLYKAGVLMYGKGPSLTGAARLLRRG</sequence>